<sequence length="296" mass="29666">MNTWHVTDRLAREYASGSVTEPDAWSLEKHVESCARCAALVSAAVRAGDAGPVLAGLRTGLLLTAAATPPARRPPLRLPARRPASAPRPRPTGAARLVWLAGPGLPRAWGLALLIVVAGAPALAYGAGFGGARPLLLLVAPLLPLAGAGLSYGRHADPLHEVVASTPSGGLRLLLVRTATVLTVSVPLLTAAGAVLPAGAGGPGAAAWLLPGLALTLAALALGSYTGCRSAAAGLGLLWLAVSAVPAVAPRPDAVAEHLALVMGGPQAQGAWAAAAVLCAALLAVRRTSFDHLETM</sequence>
<organism evidence="5 6">
    <name type="scientific">Streptomyces genisteinicus</name>
    <dbReference type="NCBI Taxonomy" id="2768068"/>
    <lineage>
        <taxon>Bacteria</taxon>
        <taxon>Bacillati</taxon>
        <taxon>Actinomycetota</taxon>
        <taxon>Actinomycetes</taxon>
        <taxon>Kitasatosporales</taxon>
        <taxon>Streptomycetaceae</taxon>
        <taxon>Streptomyces</taxon>
    </lineage>
</organism>
<dbReference type="Gene3D" id="1.10.10.1320">
    <property type="entry name" value="Anti-sigma factor, zinc-finger domain"/>
    <property type="match status" value="1"/>
</dbReference>
<feature type="transmembrane region" description="Helical" evidence="4">
    <location>
        <begin position="135"/>
        <end position="153"/>
    </location>
</feature>
<keyword evidence="2" id="KW-0804">Transcription</keyword>
<dbReference type="InterPro" id="IPR041916">
    <property type="entry name" value="Anti_sigma_zinc_sf"/>
</dbReference>
<feature type="transmembrane region" description="Helical" evidence="4">
    <location>
        <begin position="230"/>
        <end position="249"/>
    </location>
</feature>
<evidence type="ECO:0000313" key="6">
    <source>
        <dbReference type="Proteomes" id="UP000516230"/>
    </source>
</evidence>
<keyword evidence="6" id="KW-1185">Reference proteome</keyword>
<dbReference type="EMBL" id="CP060825">
    <property type="protein sequence ID" value="QNP65267.1"/>
    <property type="molecule type" value="Genomic_DNA"/>
</dbReference>
<reference evidence="5 6" key="1">
    <citation type="submission" date="2020-08" db="EMBL/GenBank/DDBJ databases">
        <title>A novel species.</title>
        <authorList>
            <person name="Gao J."/>
        </authorList>
    </citation>
    <scope>NUCLEOTIDE SEQUENCE [LARGE SCALE GENOMIC DNA]</scope>
    <source>
        <strain evidence="5 6">CRPJ-33</strain>
    </source>
</reference>
<feature type="region of interest" description="Disordered" evidence="3">
    <location>
        <begin position="72"/>
        <end position="91"/>
    </location>
</feature>
<keyword evidence="4" id="KW-0812">Transmembrane</keyword>
<proteinExistence type="predicted"/>
<keyword evidence="4" id="KW-1133">Transmembrane helix</keyword>
<dbReference type="RefSeq" id="WP_187742353.1">
    <property type="nucleotide sequence ID" value="NZ_CP060825.1"/>
</dbReference>
<evidence type="ECO:0000256" key="3">
    <source>
        <dbReference type="SAM" id="MobiDB-lite"/>
    </source>
</evidence>
<name>A0A7H0HXK1_9ACTN</name>
<dbReference type="KEGG" id="sgj:IAG43_21630"/>
<evidence type="ECO:0000313" key="5">
    <source>
        <dbReference type="EMBL" id="QNP65267.1"/>
    </source>
</evidence>
<keyword evidence="4" id="KW-0472">Membrane</keyword>
<protein>
    <submittedName>
        <fullName evidence="5">Zf-HC2 domain-containing protein</fullName>
    </submittedName>
</protein>
<accession>A0A7H0HXK1</accession>
<dbReference type="Proteomes" id="UP000516230">
    <property type="component" value="Chromosome"/>
</dbReference>
<gene>
    <name evidence="5" type="ORF">IAG43_21630</name>
</gene>
<feature type="transmembrane region" description="Helical" evidence="4">
    <location>
        <begin position="205"/>
        <end position="223"/>
    </location>
</feature>
<keyword evidence="1" id="KW-0805">Transcription regulation</keyword>
<feature type="transmembrane region" description="Helical" evidence="4">
    <location>
        <begin position="108"/>
        <end position="129"/>
    </location>
</feature>
<evidence type="ECO:0000256" key="2">
    <source>
        <dbReference type="ARBA" id="ARBA00023163"/>
    </source>
</evidence>
<dbReference type="AlphaFoldDB" id="A0A7H0HXK1"/>
<evidence type="ECO:0000256" key="1">
    <source>
        <dbReference type="ARBA" id="ARBA00023015"/>
    </source>
</evidence>
<feature type="compositionally biased region" description="Low complexity" evidence="3">
    <location>
        <begin position="81"/>
        <end position="91"/>
    </location>
</feature>
<feature type="transmembrane region" description="Helical" evidence="4">
    <location>
        <begin position="269"/>
        <end position="286"/>
    </location>
</feature>
<evidence type="ECO:0000256" key="4">
    <source>
        <dbReference type="SAM" id="Phobius"/>
    </source>
</evidence>
<feature type="transmembrane region" description="Helical" evidence="4">
    <location>
        <begin position="174"/>
        <end position="199"/>
    </location>
</feature>